<accession>A0A1J9QB05</accession>
<dbReference type="OrthoDB" id="4188388at2759"/>
<keyword evidence="1" id="KW-0175">Coiled coil</keyword>
<dbReference type="VEuPathDB" id="FungiDB:ACJ73_02993"/>
<evidence type="ECO:0000256" key="1">
    <source>
        <dbReference type="SAM" id="Coils"/>
    </source>
</evidence>
<evidence type="ECO:0000313" key="2">
    <source>
        <dbReference type="EMBL" id="OJD25640.1"/>
    </source>
</evidence>
<organism evidence="2 3">
    <name type="scientific">Blastomyces percursus</name>
    <dbReference type="NCBI Taxonomy" id="1658174"/>
    <lineage>
        <taxon>Eukaryota</taxon>
        <taxon>Fungi</taxon>
        <taxon>Dikarya</taxon>
        <taxon>Ascomycota</taxon>
        <taxon>Pezizomycotina</taxon>
        <taxon>Eurotiomycetes</taxon>
        <taxon>Eurotiomycetidae</taxon>
        <taxon>Onygenales</taxon>
        <taxon>Ajellomycetaceae</taxon>
        <taxon>Blastomyces</taxon>
    </lineage>
</organism>
<sequence length="149" mass="17424">MDSKFSHTFEDGLCCVHEQVLQLQTNLYQVIGAARRDQHNINQLQLERDRLQTLVNGFEDAETRYRQLLSRECTAHSLTRDELQTEKACRVEMTEANTKLHRELIQTHAAQVVAERAFAWEKELRQKTATELHHAQKKIDLTDELVHTM</sequence>
<evidence type="ECO:0000313" key="3">
    <source>
        <dbReference type="Proteomes" id="UP000242791"/>
    </source>
</evidence>
<gene>
    <name evidence="2" type="ORF">ACJ73_02993</name>
</gene>
<protein>
    <submittedName>
        <fullName evidence="2">Uncharacterized protein</fullName>
    </submittedName>
</protein>
<name>A0A1J9QB05_9EURO</name>
<feature type="coiled-coil region" evidence="1">
    <location>
        <begin position="34"/>
        <end position="61"/>
    </location>
</feature>
<dbReference type="EMBL" id="LGTZ01000341">
    <property type="protein sequence ID" value="OJD25640.1"/>
    <property type="molecule type" value="Genomic_DNA"/>
</dbReference>
<comment type="caution">
    <text evidence="2">The sequence shown here is derived from an EMBL/GenBank/DDBJ whole genome shotgun (WGS) entry which is preliminary data.</text>
</comment>
<dbReference type="Proteomes" id="UP000242791">
    <property type="component" value="Unassembled WGS sequence"/>
</dbReference>
<keyword evidence="3" id="KW-1185">Reference proteome</keyword>
<proteinExistence type="predicted"/>
<reference evidence="2 3" key="1">
    <citation type="submission" date="2015-08" db="EMBL/GenBank/DDBJ databases">
        <title>Emmonsia species relationships and genome sequence.</title>
        <authorList>
            <person name="Cuomo C.A."/>
            <person name="Schwartz I.S."/>
            <person name="Kenyon C."/>
            <person name="De Hoog G.S."/>
            <person name="Govender N.P."/>
            <person name="Botha A."/>
            <person name="Moreno L."/>
            <person name="De Vries M."/>
            <person name="Munoz J.F."/>
            <person name="Stielow J.B."/>
        </authorList>
    </citation>
    <scope>NUCLEOTIDE SEQUENCE [LARGE SCALE GENOMIC DNA]</scope>
    <source>
        <strain evidence="2 3">EI222</strain>
    </source>
</reference>
<dbReference type="AlphaFoldDB" id="A0A1J9QB05"/>